<dbReference type="STRING" id="1179773.BN6_70160"/>
<dbReference type="PATRIC" id="fig|1179773.3.peg.7091"/>
<dbReference type="InterPro" id="IPR038029">
    <property type="entry name" value="GbiG_N_sf"/>
</dbReference>
<feature type="domain" description="Cobalamin synthesis G N-terminal" evidence="2">
    <location>
        <begin position="65"/>
        <end position="137"/>
    </location>
</feature>
<dbReference type="EMBL" id="HE804045">
    <property type="protein sequence ID" value="CCH34252.1"/>
    <property type="molecule type" value="Genomic_DNA"/>
</dbReference>
<dbReference type="AlphaFoldDB" id="K0K9N6"/>
<protein>
    <submittedName>
        <fullName evidence="3">Cobalamin (Vitamin B12) biosynthesis protein</fullName>
    </submittedName>
</protein>
<accession>K0K9N6</accession>
<dbReference type="BioCyc" id="SESP1179773:BN6_RS33845-MONOMER"/>
<dbReference type="GO" id="GO:0009236">
    <property type="term" value="P:cobalamin biosynthetic process"/>
    <property type="evidence" value="ECO:0007669"/>
    <property type="project" value="InterPro"/>
</dbReference>
<dbReference type="SUPFAM" id="SSF53790">
    <property type="entry name" value="Tetrapyrrole methylase"/>
    <property type="match status" value="1"/>
</dbReference>
<dbReference type="eggNOG" id="COG2073">
    <property type="taxonomic scope" value="Bacteria"/>
</dbReference>
<dbReference type="InterPro" id="IPR051810">
    <property type="entry name" value="Precorrin_MeTrfase"/>
</dbReference>
<dbReference type="KEGG" id="sesp:BN6_70160"/>
<name>K0K9N6_SACES</name>
<organism evidence="3 4">
    <name type="scientific">Saccharothrix espanaensis (strain ATCC 51144 / DSM 44229 / JCM 9112 / NBRC 15066 / NRRL 15764)</name>
    <dbReference type="NCBI Taxonomy" id="1179773"/>
    <lineage>
        <taxon>Bacteria</taxon>
        <taxon>Bacillati</taxon>
        <taxon>Actinomycetota</taxon>
        <taxon>Actinomycetes</taxon>
        <taxon>Pseudonocardiales</taxon>
        <taxon>Pseudonocardiaceae</taxon>
        <taxon>Saccharothrix</taxon>
    </lineage>
</organism>
<dbReference type="InterPro" id="IPR021744">
    <property type="entry name" value="CbiG_N"/>
</dbReference>
<dbReference type="InterPro" id="IPR014777">
    <property type="entry name" value="4pyrrole_Mease_sub1"/>
</dbReference>
<dbReference type="GO" id="GO:0008168">
    <property type="term" value="F:methyltransferase activity"/>
    <property type="evidence" value="ECO:0007669"/>
    <property type="project" value="InterPro"/>
</dbReference>
<dbReference type="Proteomes" id="UP000006281">
    <property type="component" value="Chromosome"/>
</dbReference>
<dbReference type="InterPro" id="IPR036518">
    <property type="entry name" value="CobE/GbiG_C_sf"/>
</dbReference>
<evidence type="ECO:0000313" key="3">
    <source>
        <dbReference type="EMBL" id="CCH34252.1"/>
    </source>
</evidence>
<dbReference type="SUPFAM" id="SSF159672">
    <property type="entry name" value="CbiG N-terminal domain-like"/>
    <property type="match status" value="1"/>
</dbReference>
<sequence>MRGRGLGCRSGVGSFAGAWSGRDVEDVGVIGLFAAGERGRRAAVELAGFLGPDAVVPDGPIGPALRRLWPRLGSAVFFLGTDATVRLVAPLLRDERSDPGVVCVDGGFAVALLGGVDALAGRIGELLDSAPVVTSASVTSPLDELVELLDVVVDGDLSAFGGALRDGDSVLLRNPLGFPLPALPDNVQVDDVSGHPEWTVLLDDRIPSGPQPERQLRLVPRTLVIGVGSGTGVSSAAVSEALAELEVRGLDLRAVRAFATLDRKTAEQGIADALEDWGFWHDSTTAPLLAYSGEELAVIPVPNPAELAIGIPSVAEAAALRGAMELSGGGRVEIAVEKVKGAAVTVAAARVLPRGRLALIGLGPGGADERTPRAEAELRRASVVVGTDECVAQVRHLLRPGTRVAADGAVGLAEAGAAVAFVGRAGGPVLEGPVRAEVVRVGGVTS</sequence>
<dbReference type="Gene3D" id="3.40.50.11220">
    <property type="match status" value="1"/>
</dbReference>
<dbReference type="Gene3D" id="3.30.420.180">
    <property type="entry name" value="CobE/GbiG C-terminal domain"/>
    <property type="match status" value="1"/>
</dbReference>
<evidence type="ECO:0000259" key="2">
    <source>
        <dbReference type="Pfam" id="PF11760"/>
    </source>
</evidence>
<dbReference type="Gene3D" id="3.40.1010.10">
    <property type="entry name" value="Cobalt-precorrin-4 Transmethylase, Domain 1"/>
    <property type="match status" value="1"/>
</dbReference>
<dbReference type="InterPro" id="IPR035996">
    <property type="entry name" value="4pyrrol_Methylase_sf"/>
</dbReference>
<evidence type="ECO:0000313" key="4">
    <source>
        <dbReference type="Proteomes" id="UP000006281"/>
    </source>
</evidence>
<dbReference type="HOGENOM" id="CLU_046115_0_0_11"/>
<proteinExistence type="predicted"/>
<gene>
    <name evidence="3" type="primary">cbiG</name>
    <name evidence="3" type="ordered locus">BN6_70160</name>
</gene>
<dbReference type="SUPFAM" id="SSF159664">
    <property type="entry name" value="CobE/GbiG C-terminal domain-like"/>
    <property type="match status" value="1"/>
</dbReference>
<feature type="domain" description="CobE/GbiG C-terminal" evidence="1">
    <location>
        <begin position="223"/>
        <end position="349"/>
    </location>
</feature>
<dbReference type="eggNOG" id="COG1010">
    <property type="taxonomic scope" value="Bacteria"/>
</dbReference>
<keyword evidence="4" id="KW-1185">Reference proteome</keyword>
<dbReference type="InterPro" id="IPR002750">
    <property type="entry name" value="CobE/GbiG_C"/>
</dbReference>
<evidence type="ECO:0000259" key="1">
    <source>
        <dbReference type="Pfam" id="PF01890"/>
    </source>
</evidence>
<reference evidence="3 4" key="1">
    <citation type="journal article" date="2012" name="BMC Genomics">
        <title>Complete genome sequence of Saccharothrix espanaensis DSM 44229T and comparison to the other completely sequenced Pseudonocardiaceae.</title>
        <authorList>
            <person name="Strobel T."/>
            <person name="Al-Dilaimi A."/>
            <person name="Blom J."/>
            <person name="Gessner A."/>
            <person name="Kalinowski J."/>
            <person name="Luzhetska M."/>
            <person name="Puhler A."/>
            <person name="Szczepanowski R."/>
            <person name="Bechthold A."/>
            <person name="Ruckert C."/>
        </authorList>
    </citation>
    <scope>NUCLEOTIDE SEQUENCE [LARGE SCALE GENOMIC DNA]</scope>
    <source>
        <strain evidence="4">ATCC 51144 / DSM 44229 / JCM 9112 / NBRC 15066 / NRRL 15764</strain>
    </source>
</reference>
<dbReference type="Pfam" id="PF01890">
    <property type="entry name" value="CbiG_C"/>
    <property type="match status" value="1"/>
</dbReference>
<dbReference type="PANTHER" id="PTHR47036:SF1">
    <property type="entry name" value="COBALT-FACTOR III C(17)-METHYLTRANSFERASE-RELATED"/>
    <property type="match status" value="1"/>
</dbReference>
<dbReference type="Pfam" id="PF11760">
    <property type="entry name" value="CbiG_N"/>
    <property type="match status" value="1"/>
</dbReference>
<dbReference type="PANTHER" id="PTHR47036">
    <property type="entry name" value="COBALT-FACTOR III C(17)-METHYLTRANSFERASE-RELATED"/>
    <property type="match status" value="1"/>
</dbReference>